<proteinExistence type="predicted"/>
<gene>
    <name evidence="4" type="ORF">GCK32_014355</name>
</gene>
<organism evidence="4 5">
    <name type="scientific">Trichostrongylus colubriformis</name>
    <name type="common">Black scour worm</name>
    <dbReference type="NCBI Taxonomy" id="6319"/>
    <lineage>
        <taxon>Eukaryota</taxon>
        <taxon>Metazoa</taxon>
        <taxon>Ecdysozoa</taxon>
        <taxon>Nematoda</taxon>
        <taxon>Chromadorea</taxon>
        <taxon>Rhabditida</taxon>
        <taxon>Rhabditina</taxon>
        <taxon>Rhabditomorpha</taxon>
        <taxon>Strongyloidea</taxon>
        <taxon>Trichostrongylidae</taxon>
        <taxon>Trichostrongylus</taxon>
    </lineage>
</organism>
<keyword evidence="5" id="KW-1185">Reference proteome</keyword>
<evidence type="ECO:0000259" key="3">
    <source>
        <dbReference type="Pfam" id="PF25458"/>
    </source>
</evidence>
<reference evidence="4 5" key="1">
    <citation type="submission" date="2019-10" db="EMBL/GenBank/DDBJ databases">
        <title>Assembly and Annotation for the nematode Trichostrongylus colubriformis.</title>
        <authorList>
            <person name="Martin J."/>
        </authorList>
    </citation>
    <scope>NUCLEOTIDE SEQUENCE [LARGE SCALE GENOMIC DNA]</scope>
    <source>
        <strain evidence="4">G859</strain>
        <tissue evidence="4">Whole worm</tissue>
    </source>
</reference>
<dbReference type="PANTHER" id="PTHR20938:SF0">
    <property type="entry name" value="INTEGRATOR COMPLEX SUBUNIT 4"/>
    <property type="match status" value="1"/>
</dbReference>
<keyword evidence="2" id="KW-0539">Nucleus</keyword>
<dbReference type="EMBL" id="WIXE01021555">
    <property type="protein sequence ID" value="KAK5968282.1"/>
    <property type="molecule type" value="Genomic_DNA"/>
</dbReference>
<comment type="subcellular location">
    <subcellularLocation>
        <location evidence="1">Nucleus</location>
    </subcellularLocation>
</comment>
<dbReference type="PANTHER" id="PTHR20938">
    <property type="entry name" value="INTEGRATOR COMPLEX SUBUNIT 4"/>
    <property type="match status" value="1"/>
</dbReference>
<dbReference type="AlphaFoldDB" id="A0AAN8IGC9"/>
<dbReference type="Proteomes" id="UP001331761">
    <property type="component" value="Unassembled WGS sequence"/>
</dbReference>
<sequence>MRICSRALLNCLHRFPADKNQIYRCLSEVGARHAVFVHGMVRELLGLHLVYDTREQQIDDVFYVARLILVLNAAANYEPIISLLPEYVLKHYRFLRAAASDLVAPIKVLEKPSASIAASSASSKELAGSTSDILLNAYERLQEVNREPTLADRNALRRLIVEDANAISAFNEPLAGAARFIASLCEISSALESLTQVVLRGGGDIRDASNIVHQELVRIRCAEHQFAGLPAEMASFLVEAGMFLSLLELLVEMTIAPERYAQIVMDIRAVVAEAESCWAAKGEPCDQATALISAILEPLECSTEESKKILSVGTFGHLLATHAPFLPNSFPDVGKIRSKWAQISEPNRDVAIEKPIRFVAGLPCAVKFVASLHNLTENDLRNLRVQ</sequence>
<feature type="non-terminal residue" evidence="4">
    <location>
        <position position="386"/>
    </location>
</feature>
<dbReference type="InterPro" id="IPR057412">
    <property type="entry name" value="INTS4_C"/>
</dbReference>
<name>A0AAN8IGC9_TRICO</name>
<comment type="caution">
    <text evidence="4">The sequence shown here is derived from an EMBL/GenBank/DDBJ whole genome shotgun (WGS) entry which is preliminary data.</text>
</comment>
<accession>A0AAN8IGC9</accession>
<feature type="domain" description="Integrator complex subunit 4/Protein SIEL C-terminal Ig-like" evidence="3">
    <location>
        <begin position="342"/>
        <end position="386"/>
    </location>
</feature>
<evidence type="ECO:0000256" key="1">
    <source>
        <dbReference type="ARBA" id="ARBA00004123"/>
    </source>
</evidence>
<dbReference type="GO" id="GO:0032039">
    <property type="term" value="C:integrator complex"/>
    <property type="evidence" value="ECO:0007669"/>
    <property type="project" value="TreeGrafter"/>
</dbReference>
<evidence type="ECO:0000313" key="5">
    <source>
        <dbReference type="Proteomes" id="UP001331761"/>
    </source>
</evidence>
<dbReference type="Pfam" id="PF25458">
    <property type="entry name" value="INTS4_C"/>
    <property type="match status" value="1"/>
</dbReference>
<evidence type="ECO:0000313" key="4">
    <source>
        <dbReference type="EMBL" id="KAK5968282.1"/>
    </source>
</evidence>
<dbReference type="GO" id="GO:0016180">
    <property type="term" value="P:snRNA processing"/>
    <property type="evidence" value="ECO:0007669"/>
    <property type="project" value="TreeGrafter"/>
</dbReference>
<protein>
    <submittedName>
        <fullName evidence="4">Integrator complex subunit 4</fullName>
    </submittedName>
</protein>
<evidence type="ECO:0000256" key="2">
    <source>
        <dbReference type="ARBA" id="ARBA00023242"/>
    </source>
</evidence>